<dbReference type="RefSeq" id="WP_012802528.1">
    <property type="nucleotide sequence ID" value="NC_013170.1"/>
</dbReference>
<feature type="domain" description="Nuclease SbcCD subunit D C-terminal" evidence="9">
    <location>
        <begin position="297"/>
        <end position="385"/>
    </location>
</feature>
<comment type="similarity">
    <text evidence="1 7">Belongs to the SbcD family.</text>
</comment>
<dbReference type="Pfam" id="PF12320">
    <property type="entry name" value="SbcD_C"/>
    <property type="match status" value="1"/>
</dbReference>
<keyword evidence="5 7" id="KW-0378">Hydrolase</keyword>
<dbReference type="InterPro" id="IPR004843">
    <property type="entry name" value="Calcineurin-like_PHP"/>
</dbReference>
<dbReference type="PANTHER" id="PTHR30337">
    <property type="entry name" value="COMPONENT OF ATP-DEPENDENT DSDNA EXONUCLEASE"/>
    <property type="match status" value="1"/>
</dbReference>
<accession>C7MLN3</accession>
<organism evidence="10 11">
    <name type="scientific">Cryptobacterium curtum (strain ATCC 700683 / DSM 15641 / CCUG 43107 / 12-3)</name>
    <dbReference type="NCBI Taxonomy" id="469378"/>
    <lineage>
        <taxon>Bacteria</taxon>
        <taxon>Bacillati</taxon>
        <taxon>Actinomycetota</taxon>
        <taxon>Coriobacteriia</taxon>
        <taxon>Eggerthellales</taxon>
        <taxon>Eggerthellaceae</taxon>
        <taxon>Cryptobacterium</taxon>
    </lineage>
</organism>
<gene>
    <name evidence="7" type="primary">sbcD</name>
    <name evidence="10" type="ordered locus">Ccur_01060</name>
</gene>
<comment type="function">
    <text evidence="7">SbcCD cleaves DNA hairpin structures. These structures can inhibit DNA replication and are intermediates in certain DNA recombination reactions. The complex acts as a 3'-&gt;5' double strand exonuclease that can open hairpins. It also has a 5' single-strand endonuclease activity.</text>
</comment>
<dbReference type="STRING" id="469378.Ccur_01060"/>
<dbReference type="GO" id="GO:0006260">
    <property type="term" value="P:DNA replication"/>
    <property type="evidence" value="ECO:0007669"/>
    <property type="project" value="UniProtKB-KW"/>
</dbReference>
<dbReference type="InterPro" id="IPR004593">
    <property type="entry name" value="SbcD"/>
</dbReference>
<dbReference type="EMBL" id="CP001682">
    <property type="protein sequence ID" value="ACU93839.1"/>
    <property type="molecule type" value="Genomic_DNA"/>
</dbReference>
<evidence type="ECO:0000256" key="5">
    <source>
        <dbReference type="ARBA" id="ARBA00022801"/>
    </source>
</evidence>
<evidence type="ECO:0000313" key="11">
    <source>
        <dbReference type="Proteomes" id="UP000000954"/>
    </source>
</evidence>
<dbReference type="Pfam" id="PF00149">
    <property type="entry name" value="Metallophos"/>
    <property type="match status" value="1"/>
</dbReference>
<dbReference type="PANTHER" id="PTHR30337:SF0">
    <property type="entry name" value="NUCLEASE SBCCD SUBUNIT D"/>
    <property type="match status" value="1"/>
</dbReference>
<evidence type="ECO:0000256" key="7">
    <source>
        <dbReference type="RuleBase" id="RU363069"/>
    </source>
</evidence>
<name>C7MLN3_CRYCD</name>
<comment type="subunit">
    <text evidence="2 7">Heterodimer of SbcC and SbcD.</text>
</comment>
<dbReference type="InterPro" id="IPR041796">
    <property type="entry name" value="Mre11_N"/>
</dbReference>
<evidence type="ECO:0000259" key="8">
    <source>
        <dbReference type="Pfam" id="PF00149"/>
    </source>
</evidence>
<dbReference type="OrthoDB" id="9773856at2"/>
<keyword evidence="7" id="KW-0233">DNA recombination</keyword>
<keyword evidence="7" id="KW-0255">Endonuclease</keyword>
<evidence type="ECO:0000256" key="3">
    <source>
        <dbReference type="ARBA" id="ARBA00013365"/>
    </source>
</evidence>
<dbReference type="CDD" id="cd00840">
    <property type="entry name" value="MPP_Mre11_N"/>
    <property type="match status" value="1"/>
</dbReference>
<evidence type="ECO:0000256" key="2">
    <source>
        <dbReference type="ARBA" id="ARBA00011322"/>
    </source>
</evidence>
<evidence type="ECO:0000256" key="1">
    <source>
        <dbReference type="ARBA" id="ARBA00010555"/>
    </source>
</evidence>
<dbReference type="Gene3D" id="3.60.21.10">
    <property type="match status" value="1"/>
</dbReference>
<dbReference type="InterPro" id="IPR029052">
    <property type="entry name" value="Metallo-depent_PP-like"/>
</dbReference>
<keyword evidence="4 7" id="KW-0540">Nuclease</keyword>
<dbReference type="InterPro" id="IPR026843">
    <property type="entry name" value="SbcD_C"/>
</dbReference>
<feature type="domain" description="Calcineurin-like phosphoesterase" evidence="8">
    <location>
        <begin position="1"/>
        <end position="231"/>
    </location>
</feature>
<proteinExistence type="inferred from homology"/>
<dbReference type="GO" id="GO:0008408">
    <property type="term" value="F:3'-5' exonuclease activity"/>
    <property type="evidence" value="ECO:0007669"/>
    <property type="project" value="InterPro"/>
</dbReference>
<evidence type="ECO:0000256" key="6">
    <source>
        <dbReference type="ARBA" id="ARBA00022839"/>
    </source>
</evidence>
<dbReference type="InterPro" id="IPR050535">
    <property type="entry name" value="DNA_Repair-Maintenance_Comp"/>
</dbReference>
<dbReference type="GO" id="GO:0006310">
    <property type="term" value="P:DNA recombination"/>
    <property type="evidence" value="ECO:0007669"/>
    <property type="project" value="UniProtKB-KW"/>
</dbReference>
<dbReference type="SUPFAM" id="SSF56300">
    <property type="entry name" value="Metallo-dependent phosphatases"/>
    <property type="match status" value="1"/>
</dbReference>
<sequence>MKFIHIADLHIGKRVRGFSLIDEQKYTLEQVASYAVQEKVHAVIIAGDVFDKPVAPLEALDVLEEFFATLATAHIPVVAIAGNHDSAERLSFGARFREEQFVHIARAFSATPQFLDFTEANNDSKEENKEKVAPLRVRVHLIPFVRPVHVRAAFPHQAEAIANYTDALRVACANQPLIEKDANLLVAHQFVVHGESEPETCESETVSVGGLDSVQASVFDAFDYVALGHIHTAQSVGRDTIRYSGSIFPYSFSEAGREKSVTLIDISPSITGANTSPGATNKRLSVTTRSLPLHENRTLREITGSFEELARTAPSDPHADDYLHVTLTDDALMNAMEKIRALYPHVMQLDFAHTRRIQTARQQAIKEAHLSNDPIGLLTDFYRSQTENELSESQIAAIRTIIDEEVAAR</sequence>
<dbReference type="Proteomes" id="UP000000954">
    <property type="component" value="Chromosome"/>
</dbReference>
<reference evidence="10 11" key="1">
    <citation type="journal article" date="2009" name="Stand. Genomic Sci.">
        <title>Complete genome sequence of Cryptobacterium curtum type strain (12-3).</title>
        <authorList>
            <person name="Mavrommatis K."/>
            <person name="Pukall R."/>
            <person name="Rohde C."/>
            <person name="Chen F."/>
            <person name="Sims D."/>
            <person name="Brettin T."/>
            <person name="Kuske C."/>
            <person name="Detter J.C."/>
            <person name="Han C."/>
            <person name="Lapidus A."/>
            <person name="Copeland A."/>
            <person name="Glavina Del Rio T."/>
            <person name="Nolan M."/>
            <person name="Lucas S."/>
            <person name="Tice H."/>
            <person name="Cheng J.F."/>
            <person name="Bruce D."/>
            <person name="Goodwin L."/>
            <person name="Pitluck S."/>
            <person name="Ovchinnikova G."/>
            <person name="Pati A."/>
            <person name="Ivanova N."/>
            <person name="Chen A."/>
            <person name="Palaniappan K."/>
            <person name="Chain P."/>
            <person name="D'haeseleer P."/>
            <person name="Goker M."/>
            <person name="Bristow J."/>
            <person name="Eisen J.A."/>
            <person name="Markowitz V."/>
            <person name="Hugenholtz P."/>
            <person name="Rohde M."/>
            <person name="Klenk H.P."/>
            <person name="Kyrpides N.C."/>
        </authorList>
    </citation>
    <scope>NUCLEOTIDE SEQUENCE [LARGE SCALE GENOMIC DNA]</scope>
    <source>
        <strain evidence="11">ATCC 700683 / DSM 15641 / 12-3</strain>
    </source>
</reference>
<dbReference type="KEGG" id="ccu:Ccur_01060"/>
<dbReference type="HOGENOM" id="CLU_038045_0_1_11"/>
<protein>
    <recommendedName>
        <fullName evidence="3 7">Nuclease SbcCD subunit D</fullName>
    </recommendedName>
</protein>
<keyword evidence="7" id="KW-0235">DNA replication</keyword>
<dbReference type="AlphaFoldDB" id="C7MLN3"/>
<keyword evidence="6 7" id="KW-0269">Exonuclease</keyword>
<dbReference type="NCBIfam" id="TIGR00619">
    <property type="entry name" value="sbcd"/>
    <property type="match status" value="1"/>
</dbReference>
<keyword evidence="11" id="KW-1185">Reference proteome</keyword>
<evidence type="ECO:0000259" key="9">
    <source>
        <dbReference type="Pfam" id="PF12320"/>
    </source>
</evidence>
<evidence type="ECO:0000256" key="4">
    <source>
        <dbReference type="ARBA" id="ARBA00022722"/>
    </source>
</evidence>
<dbReference type="eggNOG" id="COG0420">
    <property type="taxonomic scope" value="Bacteria"/>
</dbReference>
<dbReference type="GO" id="GO:0004519">
    <property type="term" value="F:endonuclease activity"/>
    <property type="evidence" value="ECO:0007669"/>
    <property type="project" value="UniProtKB-KW"/>
</dbReference>
<evidence type="ECO:0000313" key="10">
    <source>
        <dbReference type="EMBL" id="ACU93839.1"/>
    </source>
</evidence>